<dbReference type="PATRIC" id="fig|1681.53.peg.273"/>
<dbReference type="InterPro" id="IPR010982">
    <property type="entry name" value="Lambda_DNA-bd_dom_sf"/>
</dbReference>
<dbReference type="Gene3D" id="1.10.260.40">
    <property type="entry name" value="lambda repressor-like DNA-binding domains"/>
    <property type="match status" value="1"/>
</dbReference>
<dbReference type="AlphaFoldDB" id="A0A133KSF6"/>
<gene>
    <name evidence="2" type="ORF">HMPREF3196_00283</name>
</gene>
<reference evidence="2 3" key="1">
    <citation type="submission" date="2016-01" db="EMBL/GenBank/DDBJ databases">
        <authorList>
            <person name="Oliw E.H."/>
        </authorList>
    </citation>
    <scope>NUCLEOTIDE SEQUENCE [LARGE SCALE GENOMIC DNA]</scope>
    <source>
        <strain evidence="2 3">MJR8628B</strain>
    </source>
</reference>
<dbReference type="PROSITE" id="PS50943">
    <property type="entry name" value="HTH_CROC1"/>
    <property type="match status" value="1"/>
</dbReference>
<dbReference type="GO" id="GO:0003677">
    <property type="term" value="F:DNA binding"/>
    <property type="evidence" value="ECO:0007669"/>
    <property type="project" value="UniProtKB-KW"/>
</dbReference>
<keyword evidence="2" id="KW-0238">DNA-binding</keyword>
<dbReference type="InterPro" id="IPR001387">
    <property type="entry name" value="Cro/C1-type_HTH"/>
</dbReference>
<evidence type="ECO:0000259" key="1">
    <source>
        <dbReference type="PROSITE" id="PS50943"/>
    </source>
</evidence>
<organism evidence="2 3">
    <name type="scientific">Bifidobacterium bifidum</name>
    <dbReference type="NCBI Taxonomy" id="1681"/>
    <lineage>
        <taxon>Bacteria</taxon>
        <taxon>Bacillati</taxon>
        <taxon>Actinomycetota</taxon>
        <taxon>Actinomycetes</taxon>
        <taxon>Bifidobacteriales</taxon>
        <taxon>Bifidobacteriaceae</taxon>
        <taxon>Bifidobacterium</taxon>
    </lineage>
</organism>
<dbReference type="EMBL" id="LRPO01000013">
    <property type="protein sequence ID" value="KWZ82426.1"/>
    <property type="molecule type" value="Genomic_DNA"/>
</dbReference>
<dbReference type="Pfam" id="PF01381">
    <property type="entry name" value="HTH_3"/>
    <property type="match status" value="1"/>
</dbReference>
<dbReference type="Proteomes" id="UP000070092">
    <property type="component" value="Unassembled WGS sequence"/>
</dbReference>
<evidence type="ECO:0000313" key="3">
    <source>
        <dbReference type="Proteomes" id="UP000070092"/>
    </source>
</evidence>
<dbReference type="SMART" id="SM00530">
    <property type="entry name" value="HTH_XRE"/>
    <property type="match status" value="1"/>
</dbReference>
<evidence type="ECO:0000313" key="2">
    <source>
        <dbReference type="EMBL" id="KWZ82426.1"/>
    </source>
</evidence>
<name>A0A133KSF6_BIFBI</name>
<proteinExistence type="predicted"/>
<accession>A0A133KSF6</accession>
<protein>
    <submittedName>
        <fullName evidence="2">DNA-binding helix-turn-helix protein</fullName>
    </submittedName>
</protein>
<dbReference type="CDD" id="cd00093">
    <property type="entry name" value="HTH_XRE"/>
    <property type="match status" value="1"/>
</dbReference>
<sequence>MLMVRNVIAAEGDAAVSELLKKTRVVSGISQADLAKCVGESQSFVSKYENAQRRLSVVEFIRVARALRADPSVMISELDRKIR</sequence>
<dbReference type="SUPFAM" id="SSF47413">
    <property type="entry name" value="lambda repressor-like DNA-binding domains"/>
    <property type="match status" value="1"/>
</dbReference>
<feature type="domain" description="HTH cro/C1-type" evidence="1">
    <location>
        <begin position="20"/>
        <end position="74"/>
    </location>
</feature>
<comment type="caution">
    <text evidence="2">The sequence shown here is derived from an EMBL/GenBank/DDBJ whole genome shotgun (WGS) entry which is preliminary data.</text>
</comment>